<dbReference type="SUPFAM" id="SSF51445">
    <property type="entry name" value="(Trans)glycosidases"/>
    <property type="match status" value="1"/>
</dbReference>
<dbReference type="EMBL" id="BAABDQ010000016">
    <property type="protein sequence ID" value="GAA3575006.1"/>
    <property type="molecule type" value="Genomic_DNA"/>
</dbReference>
<keyword evidence="1" id="KW-0732">Signal</keyword>
<dbReference type="Gene3D" id="3.20.20.80">
    <property type="entry name" value="Glycosidases"/>
    <property type="match status" value="1"/>
</dbReference>
<dbReference type="Proteomes" id="UP001500630">
    <property type="component" value="Unassembled WGS sequence"/>
</dbReference>
<organism evidence="2 3">
    <name type="scientific">Nonomuraea rosea</name>
    <dbReference type="NCBI Taxonomy" id="638574"/>
    <lineage>
        <taxon>Bacteria</taxon>
        <taxon>Bacillati</taxon>
        <taxon>Actinomycetota</taxon>
        <taxon>Actinomycetes</taxon>
        <taxon>Streptosporangiales</taxon>
        <taxon>Streptosporangiaceae</taxon>
        <taxon>Nonomuraea</taxon>
    </lineage>
</organism>
<name>A0ABP6XZT5_9ACTN</name>
<dbReference type="InterPro" id="IPR006311">
    <property type="entry name" value="TAT_signal"/>
</dbReference>
<gene>
    <name evidence="2" type="ORF">GCM10022419_065130</name>
</gene>
<dbReference type="InterPro" id="IPR017853">
    <property type="entry name" value="GH"/>
</dbReference>
<comment type="caution">
    <text evidence="2">The sequence shown here is derived from an EMBL/GenBank/DDBJ whole genome shotgun (WGS) entry which is preliminary data.</text>
</comment>
<keyword evidence="3" id="KW-1185">Reference proteome</keyword>
<evidence type="ECO:0000256" key="1">
    <source>
        <dbReference type="SAM" id="SignalP"/>
    </source>
</evidence>
<evidence type="ECO:0000313" key="2">
    <source>
        <dbReference type="EMBL" id="GAA3575006.1"/>
    </source>
</evidence>
<dbReference type="PROSITE" id="PS51318">
    <property type="entry name" value="TAT"/>
    <property type="match status" value="1"/>
</dbReference>
<proteinExistence type="predicted"/>
<dbReference type="RefSeq" id="WP_345567748.1">
    <property type="nucleotide sequence ID" value="NZ_BAABDQ010000016.1"/>
</dbReference>
<protein>
    <submittedName>
        <fullName evidence="2">Uncharacterized protein</fullName>
    </submittedName>
</protein>
<feature type="signal peptide" evidence="1">
    <location>
        <begin position="1"/>
        <end position="30"/>
    </location>
</feature>
<evidence type="ECO:0000313" key="3">
    <source>
        <dbReference type="Proteomes" id="UP001500630"/>
    </source>
</evidence>
<reference evidence="3" key="1">
    <citation type="journal article" date="2019" name="Int. J. Syst. Evol. Microbiol.">
        <title>The Global Catalogue of Microorganisms (GCM) 10K type strain sequencing project: providing services to taxonomists for standard genome sequencing and annotation.</title>
        <authorList>
            <consortium name="The Broad Institute Genomics Platform"/>
            <consortium name="The Broad Institute Genome Sequencing Center for Infectious Disease"/>
            <person name="Wu L."/>
            <person name="Ma J."/>
        </authorList>
    </citation>
    <scope>NUCLEOTIDE SEQUENCE [LARGE SCALE GENOMIC DNA]</scope>
    <source>
        <strain evidence="3">JCM 17326</strain>
    </source>
</reference>
<feature type="chain" id="PRO_5045981716" evidence="1">
    <location>
        <begin position="31"/>
        <end position="762"/>
    </location>
</feature>
<sequence length="762" mass="80876">MSDIPRRRFLGGAVAAGLTGALLPTAQAQADALSISADGITLTAGTDGGITVLDGGGVERVRLTGFMAKDSVAGIQRTTGGTPSLVTLQDGAQAIQVDYTLPSTAGGITVRGVFRVAPHRAKLRWEVGGSATLTPAGFMLGRTVVSPSAPESFAALTRWSRDAGGGVPYESNAGVVYQETWADTRAYFRLATTTPAWTNATWIHAPGVGTASAAVTEADLVLGSMRPAAGGTMGAGLPLGVEVWTDQPFSLWDAGGQTMALHAEVANGGSAARSVKLSWWARDFDGRTLARGSVTGTVAAGAAWRQTFTVTSPPRGIVFTEVSATAGADSAFARTNLAVLPPHTYQAGAGSMFGIANYPWLLKPDAAAVVGLMKRLGIQRVRISYDGGPGLPPAALDAAGMTHNIELAGIPLGGTAAEVAAWADANTQKAIGSGADYFEVANEVNKPWMSGETAAAYVRDGLRPVRDRLTAAGARTKVLNAGLAGMDHVWTKNFHDAGGWDLIDGFAFHPGRGNFTPDYAPPPEEWTQGNNGSYWNFLGGLRKAREMITEYGHKEVWLTEAYACTKPNSWWHDTYRQAAENVLLTLALAKAEGVRCVNWYQLHDSVLGKPQMADPANPEYHYGLMNRDTSAKPSMLAYATAAQVLDQATFVRRLQPADPDLKGLLFSTPEGPVWILWSRKDGYLLNTDHAAGSTWFAAPEPWVDGWPTKTELKVAAAGGSVRELDCIGRERRLTVRDGKVKIRLDGAPRVYYGLTEAPDQPQ</sequence>
<accession>A0ABP6XZT5</accession>